<comment type="similarity">
    <text evidence="3">Belongs to the mitochondrion-specific ribosomal protein mS38 family.</text>
</comment>
<keyword evidence="8" id="KW-1185">Reference proteome</keyword>
<evidence type="ECO:0000256" key="5">
    <source>
        <dbReference type="SAM" id="MobiDB-lite"/>
    </source>
</evidence>
<comment type="subcellular location">
    <subcellularLocation>
        <location evidence="1">Mitochondrion</location>
    </subcellularLocation>
</comment>
<evidence type="ECO:0000256" key="4">
    <source>
        <dbReference type="ARBA" id="ARBA00035682"/>
    </source>
</evidence>
<reference evidence="7 8" key="1">
    <citation type="journal article" date="2023" name="Elife">
        <title>Identification of key yeast species and microbe-microbe interactions impacting larval growth of Drosophila in the wild.</title>
        <authorList>
            <person name="Mure A."/>
            <person name="Sugiura Y."/>
            <person name="Maeda R."/>
            <person name="Honda K."/>
            <person name="Sakurai N."/>
            <person name="Takahashi Y."/>
            <person name="Watada M."/>
            <person name="Katoh T."/>
            <person name="Gotoh A."/>
            <person name="Gotoh Y."/>
            <person name="Taniguchi I."/>
            <person name="Nakamura K."/>
            <person name="Hayashi T."/>
            <person name="Katayama T."/>
            <person name="Uemura T."/>
            <person name="Hattori Y."/>
        </authorList>
    </citation>
    <scope>NUCLEOTIDE SEQUENCE [LARGE SCALE GENOMIC DNA]</scope>
    <source>
        <strain evidence="7 8">KH-74</strain>
    </source>
</reference>
<dbReference type="AlphaFoldDB" id="A0AAV5RYX7"/>
<protein>
    <recommendedName>
        <fullName evidence="4">Small ribosomal subunit protein mS38</fullName>
    </recommendedName>
</protein>
<organism evidence="7 8">
    <name type="scientific">Maudiozyma humilis</name>
    <name type="common">Sour dough yeast</name>
    <name type="synonym">Kazachstania humilis</name>
    <dbReference type="NCBI Taxonomy" id="51915"/>
    <lineage>
        <taxon>Eukaryota</taxon>
        <taxon>Fungi</taxon>
        <taxon>Dikarya</taxon>
        <taxon>Ascomycota</taxon>
        <taxon>Saccharomycotina</taxon>
        <taxon>Saccharomycetes</taxon>
        <taxon>Saccharomycetales</taxon>
        <taxon>Saccharomycetaceae</taxon>
        <taxon>Maudiozyma</taxon>
    </lineage>
</organism>
<evidence type="ECO:0000256" key="1">
    <source>
        <dbReference type="ARBA" id="ARBA00004173"/>
    </source>
</evidence>
<evidence type="ECO:0000313" key="8">
    <source>
        <dbReference type="Proteomes" id="UP001377567"/>
    </source>
</evidence>
<dbReference type="InterPro" id="IPR013177">
    <property type="entry name" value="Ribosomal_mS38_C"/>
</dbReference>
<keyword evidence="2" id="KW-0496">Mitochondrion</keyword>
<evidence type="ECO:0000256" key="2">
    <source>
        <dbReference type="ARBA" id="ARBA00023128"/>
    </source>
</evidence>
<dbReference type="SMART" id="SM01155">
    <property type="entry name" value="DUF1713"/>
    <property type="match status" value="1"/>
</dbReference>
<feature type="compositionally biased region" description="Basic residues" evidence="5">
    <location>
        <begin position="104"/>
        <end position="121"/>
    </location>
</feature>
<feature type="compositionally biased region" description="Basic and acidic residues" evidence="5">
    <location>
        <begin position="122"/>
        <end position="133"/>
    </location>
</feature>
<dbReference type="Pfam" id="PF08213">
    <property type="entry name" value="COX24_C"/>
    <property type="match status" value="1"/>
</dbReference>
<sequence>MYRRAYSTMFKSGLQRVTSGLAQMRLAPARQLASCAGARATGAARTARVSVNVAYVPSAPQRLSVPEVQYVRQSDLLREIGRLHEPVSEGAAAPDGMLLDSVLRKRRKKMKKHKLRKRRRKERAEKRKLSQGR</sequence>
<feature type="region of interest" description="Disordered" evidence="5">
    <location>
        <begin position="88"/>
        <end position="133"/>
    </location>
</feature>
<dbReference type="GO" id="GO:0005739">
    <property type="term" value="C:mitochondrion"/>
    <property type="evidence" value="ECO:0007669"/>
    <property type="project" value="UniProtKB-SubCell"/>
</dbReference>
<name>A0AAV5RYX7_MAUHU</name>
<comment type="caution">
    <text evidence="7">The sequence shown here is derived from an EMBL/GenBank/DDBJ whole genome shotgun (WGS) entry which is preliminary data.</text>
</comment>
<dbReference type="EMBL" id="BTGD01000008">
    <property type="protein sequence ID" value="GMM56361.1"/>
    <property type="molecule type" value="Genomic_DNA"/>
</dbReference>
<dbReference type="Proteomes" id="UP001377567">
    <property type="component" value="Unassembled WGS sequence"/>
</dbReference>
<evidence type="ECO:0000256" key="3">
    <source>
        <dbReference type="ARBA" id="ARBA00035647"/>
    </source>
</evidence>
<gene>
    <name evidence="7" type="ORF">DAKH74_029770</name>
</gene>
<dbReference type="PANTHER" id="PTHR32035">
    <property type="entry name" value="AURORA KINASE A-INTERACTING PROTEIN"/>
    <property type="match status" value="1"/>
</dbReference>
<dbReference type="PANTHER" id="PTHR32035:SF3">
    <property type="entry name" value="SMALL RIBOSOMAL SUBUNIT PROTEIN MS38"/>
    <property type="match status" value="1"/>
</dbReference>
<feature type="domain" description="Ribosomal protein mS38 C-terminal" evidence="6">
    <location>
        <begin position="98"/>
        <end position="131"/>
    </location>
</feature>
<evidence type="ECO:0000259" key="6">
    <source>
        <dbReference type="SMART" id="SM01155"/>
    </source>
</evidence>
<evidence type="ECO:0000313" key="7">
    <source>
        <dbReference type="EMBL" id="GMM56361.1"/>
    </source>
</evidence>
<proteinExistence type="inferred from homology"/>
<accession>A0AAV5RYX7</accession>